<accession>A0A914DE37</accession>
<protein>
    <submittedName>
        <fullName evidence="2">Uncharacterized protein</fullName>
    </submittedName>
</protein>
<keyword evidence="1" id="KW-1185">Reference proteome</keyword>
<reference evidence="2" key="1">
    <citation type="submission" date="2022-11" db="UniProtKB">
        <authorList>
            <consortium name="WormBaseParasite"/>
        </authorList>
    </citation>
    <scope>IDENTIFICATION</scope>
</reference>
<proteinExistence type="predicted"/>
<sequence>MQIIEALKNCNLHGRTYANYAVGGAFVGTGLGITAREIVDAL</sequence>
<dbReference type="Proteomes" id="UP000887540">
    <property type="component" value="Unplaced"/>
</dbReference>
<evidence type="ECO:0000313" key="1">
    <source>
        <dbReference type="Proteomes" id="UP000887540"/>
    </source>
</evidence>
<dbReference type="AlphaFoldDB" id="A0A914DE37"/>
<evidence type="ECO:0000313" key="2">
    <source>
        <dbReference type="WBParaSite" id="ACRNAN_scaffold22703.g12133.t1"/>
    </source>
</evidence>
<name>A0A914DE37_9BILA</name>
<dbReference type="WBParaSite" id="ACRNAN_scaffold22703.g12133.t1">
    <property type="protein sequence ID" value="ACRNAN_scaffold22703.g12133.t1"/>
    <property type="gene ID" value="ACRNAN_scaffold22703.g12133"/>
</dbReference>
<organism evidence="1 2">
    <name type="scientific">Acrobeloides nanus</name>
    <dbReference type="NCBI Taxonomy" id="290746"/>
    <lineage>
        <taxon>Eukaryota</taxon>
        <taxon>Metazoa</taxon>
        <taxon>Ecdysozoa</taxon>
        <taxon>Nematoda</taxon>
        <taxon>Chromadorea</taxon>
        <taxon>Rhabditida</taxon>
        <taxon>Tylenchina</taxon>
        <taxon>Cephalobomorpha</taxon>
        <taxon>Cephaloboidea</taxon>
        <taxon>Cephalobidae</taxon>
        <taxon>Acrobeloides</taxon>
    </lineage>
</organism>